<comment type="caution">
    <text evidence="3">The sequence shown here is derived from an EMBL/GenBank/DDBJ whole genome shotgun (WGS) entry which is preliminary data.</text>
</comment>
<reference evidence="4" key="1">
    <citation type="journal article" date="2019" name="Int. J. Syst. Evol. Microbiol.">
        <title>The Global Catalogue of Microorganisms (GCM) 10K type strain sequencing project: providing services to taxonomists for standard genome sequencing and annotation.</title>
        <authorList>
            <consortium name="The Broad Institute Genomics Platform"/>
            <consortium name="The Broad Institute Genome Sequencing Center for Infectious Disease"/>
            <person name="Wu L."/>
            <person name="Ma J."/>
        </authorList>
    </citation>
    <scope>NUCLEOTIDE SEQUENCE [LARGE SCALE GENOMIC DNA]</scope>
    <source>
        <strain evidence="4">CGMCC 1.7003</strain>
    </source>
</reference>
<keyword evidence="4" id="KW-1185">Reference proteome</keyword>
<dbReference type="Proteomes" id="UP000659697">
    <property type="component" value="Unassembled WGS sequence"/>
</dbReference>
<evidence type="ECO:0008006" key="5">
    <source>
        <dbReference type="Google" id="ProtNLM"/>
    </source>
</evidence>
<dbReference type="RefSeq" id="WP_189430393.1">
    <property type="nucleotide sequence ID" value="NZ_BNAO01000001.1"/>
</dbReference>
<evidence type="ECO:0000256" key="1">
    <source>
        <dbReference type="SAM" id="Coils"/>
    </source>
</evidence>
<keyword evidence="1" id="KW-0175">Coiled coil</keyword>
<evidence type="ECO:0000313" key="3">
    <source>
        <dbReference type="EMBL" id="GHG62508.1"/>
    </source>
</evidence>
<accession>A0ABQ3KUT2</accession>
<sequence>MGPFEIAAIAIIGGCAISGYKTYMNSKDRNNSQEVAALQDELTKLKQRVATLESIVTDKSYQLKEQINKL</sequence>
<dbReference type="EMBL" id="BNAO01000001">
    <property type="protein sequence ID" value="GHG62508.1"/>
    <property type="molecule type" value="Genomic_DNA"/>
</dbReference>
<feature type="transmembrane region" description="Helical" evidence="2">
    <location>
        <begin position="6"/>
        <end position="23"/>
    </location>
</feature>
<protein>
    <recommendedName>
        <fullName evidence="5">Phage shock protein B</fullName>
    </recommendedName>
</protein>
<name>A0ABQ3KUT2_9ALTE</name>
<keyword evidence="2" id="KW-0472">Membrane</keyword>
<feature type="coiled-coil region" evidence="1">
    <location>
        <begin position="28"/>
        <end position="55"/>
    </location>
</feature>
<organism evidence="3 4">
    <name type="scientific">Alishewanella longhuensis</name>
    <dbReference type="NCBI Taxonomy" id="1091037"/>
    <lineage>
        <taxon>Bacteria</taxon>
        <taxon>Pseudomonadati</taxon>
        <taxon>Pseudomonadota</taxon>
        <taxon>Gammaproteobacteria</taxon>
        <taxon>Alteromonadales</taxon>
        <taxon>Alteromonadaceae</taxon>
        <taxon>Alishewanella</taxon>
    </lineage>
</organism>
<evidence type="ECO:0000313" key="4">
    <source>
        <dbReference type="Proteomes" id="UP000659697"/>
    </source>
</evidence>
<keyword evidence="2" id="KW-1133">Transmembrane helix</keyword>
<evidence type="ECO:0000256" key="2">
    <source>
        <dbReference type="SAM" id="Phobius"/>
    </source>
</evidence>
<proteinExistence type="predicted"/>
<gene>
    <name evidence="3" type="ORF">GCM10010919_07870</name>
</gene>
<keyword evidence="2" id="KW-0812">Transmembrane</keyword>